<protein>
    <submittedName>
        <fullName evidence="1">Uncharacterized conserved protein</fullName>
    </submittedName>
</protein>
<dbReference type="Proteomes" id="UP000000612">
    <property type="component" value="Chromosome"/>
</dbReference>
<gene>
    <name evidence="1" type="ordered locus">BRE_190</name>
</gene>
<dbReference type="RefSeq" id="WP_012538721.1">
    <property type="nucleotide sequence ID" value="NC_011244.1"/>
</dbReference>
<evidence type="ECO:0000313" key="2">
    <source>
        <dbReference type="Proteomes" id="UP000000612"/>
    </source>
</evidence>
<accession>B5RR11</accession>
<name>B5RR11_BORRA</name>
<proteinExistence type="predicted"/>
<dbReference type="HOGENOM" id="CLU_098545_0_0_12"/>
<sequence length="248" mass="29186">MLHKINILLITIILISYLSCTKDKITDKDFSYVIIFSNATEYFFKIKNTPFIQENILFINEKDIENIKEKLNNIEKILLTHKLNNEILNTEQIKNKTFYLSEIKFSLKKAINSIFNDPSIDLTTSLIIRDHTINQEDSKYLEKIAQDHNINITTIDDKNISHIKNLITPKITKAIIFSMRNNHIFLKKLSESSLFKQIEFILIGNIKQDIKEVNVKYIISINIPNLIEIIKNINKNFQYEFNIYKTTK</sequence>
<keyword evidence="2" id="KW-1185">Reference proteome</keyword>
<evidence type="ECO:0000313" key="1">
    <source>
        <dbReference type="EMBL" id="ACH94445.1"/>
    </source>
</evidence>
<dbReference type="KEGG" id="bre:BRE_190"/>
<dbReference type="EMBL" id="CP000993">
    <property type="protein sequence ID" value="ACH94445.1"/>
    <property type="molecule type" value="Genomic_DNA"/>
</dbReference>
<reference evidence="1 2" key="1">
    <citation type="journal article" date="2008" name="PLoS Genet.">
        <title>The genome of Borrelia recurrentis, the agent of deadly louse-borne relapsing fever, is a degraded subset of tick-borne Borrelia duttonii.</title>
        <authorList>
            <person name="Lescot M."/>
            <person name="Audic S."/>
            <person name="Robert C."/>
            <person name="Nguyen T.T."/>
            <person name="Blanc G."/>
            <person name="Cutler S.J."/>
            <person name="Wincker P."/>
            <person name="Couloux A."/>
            <person name="Claverie J.-M."/>
            <person name="Raoult D."/>
            <person name="Drancourt M."/>
        </authorList>
    </citation>
    <scope>NUCLEOTIDE SEQUENCE [LARGE SCALE GENOMIC DNA]</scope>
    <source>
        <strain evidence="1 2">A1</strain>
    </source>
</reference>
<organism evidence="1 2">
    <name type="scientific">Borrelia recurrentis (strain A1)</name>
    <dbReference type="NCBI Taxonomy" id="412418"/>
    <lineage>
        <taxon>Bacteria</taxon>
        <taxon>Pseudomonadati</taxon>
        <taxon>Spirochaetota</taxon>
        <taxon>Spirochaetia</taxon>
        <taxon>Spirochaetales</taxon>
        <taxon>Borreliaceae</taxon>
        <taxon>Borrelia</taxon>
    </lineage>
</organism>
<dbReference type="AlphaFoldDB" id="B5RR11"/>